<dbReference type="KEGG" id="vg:77948023"/>
<reference evidence="1 2" key="1">
    <citation type="submission" date="2019-04" db="EMBL/GenBank/DDBJ databases">
        <title>Complete genome sequence of a novel bacteriophage, PBPA162, infecting Pseudomonas aeruginosa.</title>
        <authorList>
            <person name="Myung H."/>
            <person name="Hong H."/>
            <person name="Cho J."/>
        </authorList>
    </citation>
    <scope>NUCLEOTIDE SEQUENCE [LARGE SCALE GENOMIC DNA]</scope>
</reference>
<name>A0A4Y5TPF2_9CAUD</name>
<accession>A0A4Y5TPF2</accession>
<evidence type="ECO:0000313" key="2">
    <source>
        <dbReference type="Proteomes" id="UP000319293"/>
    </source>
</evidence>
<sequence length="65" mass="7794">MSEIKIETKFVDGPLNGQYGYVNIQREQSSLRLRFGQNIGRYVRHKRDLCMYWHQEPTNISHKPE</sequence>
<proteinExistence type="predicted"/>
<dbReference type="Proteomes" id="UP000319293">
    <property type="component" value="Segment"/>
</dbReference>
<protein>
    <submittedName>
        <fullName evidence="1">Uncharacterized protein</fullName>
    </submittedName>
</protein>
<dbReference type="RefSeq" id="YP_010671772.1">
    <property type="nucleotide sequence ID" value="NC_070971.1"/>
</dbReference>
<organism evidence="1 2">
    <name type="scientific">Pseudomonas virus PBPA162</name>
    <dbReference type="NCBI Taxonomy" id="2588096"/>
    <lineage>
        <taxon>Viruses</taxon>
        <taxon>Duplodnaviria</taxon>
        <taxon>Heunggongvirae</taxon>
        <taxon>Uroviricota</taxon>
        <taxon>Caudoviricetes</taxon>
        <taxon>Queuovirinae</taxon>
        <taxon>Iggyvirus</taxon>
        <taxon>Iggyvirus PBPA162</taxon>
    </lineage>
</organism>
<keyword evidence="2" id="KW-1185">Reference proteome</keyword>
<evidence type="ECO:0000313" key="1">
    <source>
        <dbReference type="EMBL" id="QDB70843.1"/>
    </source>
</evidence>
<dbReference type="EMBL" id="MK816297">
    <property type="protein sequence ID" value="QDB70843.1"/>
    <property type="molecule type" value="Genomic_DNA"/>
</dbReference>
<dbReference type="GeneID" id="77948023"/>